<dbReference type="Pfam" id="PF00856">
    <property type="entry name" value="SET"/>
    <property type="match status" value="1"/>
</dbReference>
<evidence type="ECO:0000259" key="1">
    <source>
        <dbReference type="PROSITE" id="PS50280"/>
    </source>
</evidence>
<dbReference type="PANTHER" id="PTHR13271:SF151">
    <property type="entry name" value="SET DOMAIN-CONTAINING PROTEIN 4"/>
    <property type="match status" value="1"/>
</dbReference>
<organism evidence="2 3">
    <name type="scientific">Coemansia javaensis</name>
    <dbReference type="NCBI Taxonomy" id="2761396"/>
    <lineage>
        <taxon>Eukaryota</taxon>
        <taxon>Fungi</taxon>
        <taxon>Fungi incertae sedis</taxon>
        <taxon>Zoopagomycota</taxon>
        <taxon>Kickxellomycotina</taxon>
        <taxon>Kickxellomycetes</taxon>
        <taxon>Kickxellales</taxon>
        <taxon>Kickxellaceae</taxon>
        <taxon>Coemansia</taxon>
    </lineage>
</organism>
<comment type="caution">
    <text evidence="2">The sequence shown here is derived from an EMBL/GenBank/DDBJ whole genome shotgun (WGS) entry which is preliminary data.</text>
</comment>
<dbReference type="PROSITE" id="PS50280">
    <property type="entry name" value="SET"/>
    <property type="match status" value="1"/>
</dbReference>
<reference evidence="2" key="1">
    <citation type="submission" date="2022-07" db="EMBL/GenBank/DDBJ databases">
        <title>Phylogenomic reconstructions and comparative analyses of Kickxellomycotina fungi.</title>
        <authorList>
            <person name="Reynolds N.K."/>
            <person name="Stajich J.E."/>
            <person name="Barry K."/>
            <person name="Grigoriev I.V."/>
            <person name="Crous P."/>
            <person name="Smith M.E."/>
        </authorList>
    </citation>
    <scope>NUCLEOTIDE SEQUENCE</scope>
    <source>
        <strain evidence="2">NBRC 105414</strain>
    </source>
</reference>
<dbReference type="InterPro" id="IPR046341">
    <property type="entry name" value="SET_dom_sf"/>
</dbReference>
<dbReference type="InterPro" id="IPR050600">
    <property type="entry name" value="SETD3_SETD6_MTase"/>
</dbReference>
<dbReference type="Gene3D" id="3.90.1410.10">
    <property type="entry name" value="set domain protein methyltransferase, domain 1"/>
    <property type="match status" value="1"/>
</dbReference>
<dbReference type="AlphaFoldDB" id="A0A9W8LHZ0"/>
<dbReference type="PANTHER" id="PTHR13271">
    <property type="entry name" value="UNCHARACTERIZED PUTATIVE METHYLTRANSFERASE"/>
    <property type="match status" value="1"/>
</dbReference>
<proteinExistence type="predicted"/>
<protein>
    <recommendedName>
        <fullName evidence="1">SET domain-containing protein</fullName>
    </recommendedName>
</protein>
<dbReference type="InterPro" id="IPR044429">
    <property type="entry name" value="SETD4_SET"/>
</dbReference>
<dbReference type="Proteomes" id="UP001140217">
    <property type="component" value="Unassembled WGS sequence"/>
</dbReference>
<dbReference type="SUPFAM" id="SSF82199">
    <property type="entry name" value="SET domain"/>
    <property type="match status" value="1"/>
</dbReference>
<evidence type="ECO:0000313" key="2">
    <source>
        <dbReference type="EMBL" id="KAJ2782452.1"/>
    </source>
</evidence>
<dbReference type="OrthoDB" id="341421at2759"/>
<sequence length="434" mass="46844">MPKTKLTLARFAGTVRGMMATRPIGAGEALVCVPDRLLVTASKVRQAVLARAGAGAAWRLSEHQALAYWLCAESAAAPGVSAWSRYVETIPGDFESVPLCALSGASPSDAPSAATPAAQWIAAHLPPSVERRVAEQQARLFGDWAHTRAALAAIGVAPPADWRRYVWAWLAVNTRCIHLGRAPAGHDTMALAPVLDMLNHSTSASVSTHFDAARRQFVIRTHRAYRKGEEVFISYGPHDNGFLLAEYGFVAASNPRLVLDLSCEVEACAAAARRGPPPCPRAHRRRPRAAGDAAAANAAAADALVALLRRHGLWGEFALTPDDAEPPYRVQAALRLLLAAQRLSGPELRDAVARWERWRCGEPVDSDDDDDCADVTQWIQRACARIAARAQQMALDAQDPPAPVGRFLARCLGAVWLEISQIALRWRVAEDPGQ</sequence>
<dbReference type="GO" id="GO:0016279">
    <property type="term" value="F:protein-lysine N-methyltransferase activity"/>
    <property type="evidence" value="ECO:0007669"/>
    <property type="project" value="InterPro"/>
</dbReference>
<name>A0A9W8LHZ0_9FUNG</name>
<gene>
    <name evidence="2" type="ORF">H4R18_002258</name>
</gene>
<keyword evidence="3" id="KW-1185">Reference proteome</keyword>
<dbReference type="CDD" id="cd19177">
    <property type="entry name" value="SET_SETD4"/>
    <property type="match status" value="1"/>
</dbReference>
<dbReference type="EMBL" id="JANBUL010000072">
    <property type="protein sequence ID" value="KAJ2782452.1"/>
    <property type="molecule type" value="Genomic_DNA"/>
</dbReference>
<feature type="domain" description="SET" evidence="1">
    <location>
        <begin position="4"/>
        <end position="236"/>
    </location>
</feature>
<dbReference type="InterPro" id="IPR001214">
    <property type="entry name" value="SET_dom"/>
</dbReference>
<accession>A0A9W8LHZ0</accession>
<evidence type="ECO:0000313" key="3">
    <source>
        <dbReference type="Proteomes" id="UP001140217"/>
    </source>
</evidence>